<dbReference type="Proteomes" id="UP000799770">
    <property type="component" value="Unassembled WGS sequence"/>
</dbReference>
<dbReference type="InterPro" id="IPR051175">
    <property type="entry name" value="CLK_kinases"/>
</dbReference>
<keyword evidence="4 7" id="KW-0418">Kinase</keyword>
<keyword evidence="1" id="KW-0723">Serine/threonine-protein kinase</keyword>
<dbReference type="SUPFAM" id="SSF56112">
    <property type="entry name" value="Protein kinase-like (PK-like)"/>
    <property type="match status" value="1"/>
</dbReference>
<evidence type="ECO:0000256" key="5">
    <source>
        <dbReference type="ARBA" id="ARBA00022840"/>
    </source>
</evidence>
<reference evidence="7" key="1">
    <citation type="journal article" date="2020" name="Stud. Mycol.">
        <title>101 Dothideomycetes genomes: a test case for predicting lifestyles and emergence of pathogens.</title>
        <authorList>
            <person name="Haridas S."/>
            <person name="Albert R."/>
            <person name="Binder M."/>
            <person name="Bloem J."/>
            <person name="Labutti K."/>
            <person name="Salamov A."/>
            <person name="Andreopoulos B."/>
            <person name="Baker S."/>
            <person name="Barry K."/>
            <person name="Bills G."/>
            <person name="Bluhm B."/>
            <person name="Cannon C."/>
            <person name="Castanera R."/>
            <person name="Culley D."/>
            <person name="Daum C."/>
            <person name="Ezra D."/>
            <person name="Gonzalez J."/>
            <person name="Henrissat B."/>
            <person name="Kuo A."/>
            <person name="Liang C."/>
            <person name="Lipzen A."/>
            <person name="Lutzoni F."/>
            <person name="Magnuson J."/>
            <person name="Mondo S."/>
            <person name="Nolan M."/>
            <person name="Ohm R."/>
            <person name="Pangilinan J."/>
            <person name="Park H.-J."/>
            <person name="Ramirez L."/>
            <person name="Alfaro M."/>
            <person name="Sun H."/>
            <person name="Tritt A."/>
            <person name="Yoshinaga Y."/>
            <person name="Zwiers L.-H."/>
            <person name="Turgeon B."/>
            <person name="Goodwin S."/>
            <person name="Spatafora J."/>
            <person name="Crous P."/>
            <person name="Grigoriev I."/>
        </authorList>
    </citation>
    <scope>NUCLEOTIDE SEQUENCE</scope>
    <source>
        <strain evidence="7">CBS 627.86</strain>
    </source>
</reference>
<sequence>MINPKEYGNPFLEESLADYGEGGLYHIYINDKFQNGRYRILDRIGAGGYSTVWAVQDLQDDKLVSIKVVKARYSENNIELRILEHVRDSRTQHPGRQYIPTLLDHFYEGNSTGGRNLFLVLELLGPSVAAFRPQIPGKCFGASPKIPKQLLLAVDYLHEQGIVHGDIHDGNILFRYPEWWEPDLEDFERPNQGEVKRKDGRPLEHGVPKFLVQLKEFRFALEEDDFEDFDHIQLVDFSASFFSSDPPETTHTVLHMSPPELIFQKGLGKSMDIWNVACTIYTLVTGVSLFDVWTDKRELIPQIHRVIGETSAHWLLTALTEALIMKVAGYDWHDTLEKKLQENGGISKNSGTITEKKSAAAVISFLRKALVADPSKRATAKELRRGKWMRGRQFR</sequence>
<name>A0A6A5YVM7_9PLEO</name>
<dbReference type="GO" id="GO:0004674">
    <property type="term" value="F:protein serine/threonine kinase activity"/>
    <property type="evidence" value="ECO:0007669"/>
    <property type="project" value="UniProtKB-KW"/>
</dbReference>
<evidence type="ECO:0000313" key="8">
    <source>
        <dbReference type="Proteomes" id="UP000799770"/>
    </source>
</evidence>
<dbReference type="GO" id="GO:0043484">
    <property type="term" value="P:regulation of RNA splicing"/>
    <property type="evidence" value="ECO:0007669"/>
    <property type="project" value="TreeGrafter"/>
</dbReference>
<dbReference type="SMART" id="SM00220">
    <property type="entry name" value="S_TKc"/>
    <property type="match status" value="1"/>
</dbReference>
<evidence type="ECO:0000256" key="4">
    <source>
        <dbReference type="ARBA" id="ARBA00022777"/>
    </source>
</evidence>
<dbReference type="PROSITE" id="PS50011">
    <property type="entry name" value="PROTEIN_KINASE_DOM"/>
    <property type="match status" value="1"/>
</dbReference>
<dbReference type="EMBL" id="ML977336">
    <property type="protein sequence ID" value="KAF2110933.1"/>
    <property type="molecule type" value="Genomic_DNA"/>
</dbReference>
<keyword evidence="3" id="KW-0547">Nucleotide-binding</keyword>
<dbReference type="PANTHER" id="PTHR45646">
    <property type="entry name" value="SERINE/THREONINE-PROTEIN KINASE DOA-RELATED"/>
    <property type="match status" value="1"/>
</dbReference>
<accession>A0A6A5YVM7</accession>
<dbReference type="PANTHER" id="PTHR45646:SF11">
    <property type="entry name" value="SERINE_THREONINE-PROTEIN KINASE DOA"/>
    <property type="match status" value="1"/>
</dbReference>
<dbReference type="Pfam" id="PF00069">
    <property type="entry name" value="Pkinase"/>
    <property type="match status" value="2"/>
</dbReference>
<dbReference type="GO" id="GO:0005634">
    <property type="term" value="C:nucleus"/>
    <property type="evidence" value="ECO:0007669"/>
    <property type="project" value="TreeGrafter"/>
</dbReference>
<feature type="domain" description="Protein kinase" evidence="6">
    <location>
        <begin position="38"/>
        <end position="389"/>
    </location>
</feature>
<keyword evidence="5" id="KW-0067">ATP-binding</keyword>
<dbReference type="InterPro" id="IPR011009">
    <property type="entry name" value="Kinase-like_dom_sf"/>
</dbReference>
<dbReference type="InterPro" id="IPR000719">
    <property type="entry name" value="Prot_kinase_dom"/>
</dbReference>
<dbReference type="Gene3D" id="3.30.200.20">
    <property type="entry name" value="Phosphorylase Kinase, domain 1"/>
    <property type="match status" value="1"/>
</dbReference>
<evidence type="ECO:0000313" key="7">
    <source>
        <dbReference type="EMBL" id="KAF2110933.1"/>
    </source>
</evidence>
<evidence type="ECO:0000259" key="6">
    <source>
        <dbReference type="PROSITE" id="PS50011"/>
    </source>
</evidence>
<dbReference type="Gene3D" id="1.10.510.10">
    <property type="entry name" value="Transferase(Phosphotransferase) domain 1"/>
    <property type="match status" value="1"/>
</dbReference>
<protein>
    <submittedName>
        <fullName evidence="7">Kinase-like domain-containing protein</fullName>
    </submittedName>
</protein>
<keyword evidence="2" id="KW-0808">Transferase</keyword>
<organism evidence="7 8">
    <name type="scientific">Lophiotrema nucula</name>
    <dbReference type="NCBI Taxonomy" id="690887"/>
    <lineage>
        <taxon>Eukaryota</taxon>
        <taxon>Fungi</taxon>
        <taxon>Dikarya</taxon>
        <taxon>Ascomycota</taxon>
        <taxon>Pezizomycotina</taxon>
        <taxon>Dothideomycetes</taxon>
        <taxon>Pleosporomycetidae</taxon>
        <taxon>Pleosporales</taxon>
        <taxon>Lophiotremataceae</taxon>
        <taxon>Lophiotrema</taxon>
    </lineage>
</organism>
<proteinExistence type="predicted"/>
<evidence type="ECO:0000256" key="3">
    <source>
        <dbReference type="ARBA" id="ARBA00022741"/>
    </source>
</evidence>
<dbReference type="OrthoDB" id="5979581at2759"/>
<dbReference type="AlphaFoldDB" id="A0A6A5YVM7"/>
<evidence type="ECO:0000256" key="2">
    <source>
        <dbReference type="ARBA" id="ARBA00022679"/>
    </source>
</evidence>
<dbReference type="GO" id="GO:0005524">
    <property type="term" value="F:ATP binding"/>
    <property type="evidence" value="ECO:0007669"/>
    <property type="project" value="UniProtKB-KW"/>
</dbReference>
<evidence type="ECO:0000256" key="1">
    <source>
        <dbReference type="ARBA" id="ARBA00022527"/>
    </source>
</evidence>
<gene>
    <name evidence="7" type="ORF">BDV96DRAFT_552664</name>
</gene>
<keyword evidence="8" id="KW-1185">Reference proteome</keyword>